<dbReference type="PROSITE" id="PS50404">
    <property type="entry name" value="GST_NTER"/>
    <property type="match status" value="1"/>
</dbReference>
<dbReference type="PROSITE" id="PS50405">
    <property type="entry name" value="GST_CTER"/>
    <property type="match status" value="1"/>
</dbReference>
<sequence length="191" mass="21647">MSIQVFVVPINVTKGEHTTSLFVAECHPFGKIPVFKQGNTQIFESRAIWRYLAAKYQADLGPPANPDDLATFEQLDSVGYSHFDPAISGLAYGKLFKRARGNCEPNPKRIQELEEQVSQCLDYYDGVLTKQAWFAGDNFSVIDICNIPMLEMFITRLGYEHEVTSRLYLKAWWNRATKCLSWKAIKAKASG</sequence>
<dbReference type="InterPro" id="IPR036282">
    <property type="entry name" value="Glutathione-S-Trfase_C_sf"/>
</dbReference>
<feature type="domain" description="GST C-terminal" evidence="6">
    <location>
        <begin position="65"/>
        <end position="191"/>
    </location>
</feature>
<dbReference type="EMBL" id="JBFXLS010000056">
    <property type="protein sequence ID" value="KAL2822788.1"/>
    <property type="molecule type" value="Genomic_DNA"/>
</dbReference>
<dbReference type="SFLD" id="SFLDS00019">
    <property type="entry name" value="Glutathione_Transferase_(cytos"/>
    <property type="match status" value="1"/>
</dbReference>
<comment type="caution">
    <text evidence="7">The sequence shown here is derived from an EMBL/GenBank/DDBJ whole genome shotgun (WGS) entry which is preliminary data.</text>
</comment>
<evidence type="ECO:0000256" key="3">
    <source>
        <dbReference type="ARBA" id="ARBA00047960"/>
    </source>
</evidence>
<dbReference type="InterPro" id="IPR004045">
    <property type="entry name" value="Glutathione_S-Trfase_N"/>
</dbReference>
<dbReference type="SFLD" id="SFLDG00358">
    <property type="entry name" value="Main_(cytGST)"/>
    <property type="match status" value="1"/>
</dbReference>
<reference evidence="7 8" key="1">
    <citation type="submission" date="2024-07" db="EMBL/GenBank/DDBJ databases">
        <title>Section-level genome sequencing and comparative genomics of Aspergillus sections Usti and Cavernicolus.</title>
        <authorList>
            <consortium name="Lawrence Berkeley National Laboratory"/>
            <person name="Nybo J.L."/>
            <person name="Vesth T.C."/>
            <person name="Theobald S."/>
            <person name="Frisvad J.C."/>
            <person name="Larsen T.O."/>
            <person name="Kjaerboelling I."/>
            <person name="Rothschild-Mancinelli K."/>
            <person name="Lyhne E.K."/>
            <person name="Kogle M.E."/>
            <person name="Barry K."/>
            <person name="Clum A."/>
            <person name="Na H."/>
            <person name="Ledsgaard L."/>
            <person name="Lin J."/>
            <person name="Lipzen A."/>
            <person name="Kuo A."/>
            <person name="Riley R."/>
            <person name="Mondo S."/>
            <person name="LaButti K."/>
            <person name="Haridas S."/>
            <person name="Pangalinan J."/>
            <person name="Salamov A.A."/>
            <person name="Simmons B.A."/>
            <person name="Magnuson J.K."/>
            <person name="Chen J."/>
            <person name="Drula E."/>
            <person name="Henrissat B."/>
            <person name="Wiebenga A."/>
            <person name="Lubbers R.J."/>
            <person name="Gomes A.C."/>
            <person name="Makela M.R."/>
            <person name="Stajich J."/>
            <person name="Grigoriev I.V."/>
            <person name="Mortensen U.H."/>
            <person name="De vries R.P."/>
            <person name="Baker S.E."/>
            <person name="Andersen M.R."/>
        </authorList>
    </citation>
    <scope>NUCLEOTIDE SEQUENCE [LARGE SCALE GENOMIC DNA]</scope>
    <source>
        <strain evidence="7 8">CBS 600.67</strain>
    </source>
</reference>
<proteinExistence type="inferred from homology"/>
<evidence type="ECO:0000259" key="5">
    <source>
        <dbReference type="PROSITE" id="PS50404"/>
    </source>
</evidence>
<organism evidence="7 8">
    <name type="scientific">Aspergillus cavernicola</name>
    <dbReference type="NCBI Taxonomy" id="176166"/>
    <lineage>
        <taxon>Eukaryota</taxon>
        <taxon>Fungi</taxon>
        <taxon>Dikarya</taxon>
        <taxon>Ascomycota</taxon>
        <taxon>Pezizomycotina</taxon>
        <taxon>Eurotiomycetes</taxon>
        <taxon>Eurotiomycetidae</taxon>
        <taxon>Eurotiales</taxon>
        <taxon>Aspergillaceae</taxon>
        <taxon>Aspergillus</taxon>
        <taxon>Aspergillus subgen. Nidulantes</taxon>
    </lineage>
</organism>
<accession>A0ABR4I4U5</accession>
<protein>
    <recommendedName>
        <fullName evidence="1">glutathione transferase</fullName>
        <ecNumber evidence="1">2.5.1.18</ecNumber>
    </recommendedName>
</protein>
<dbReference type="InterPro" id="IPR036249">
    <property type="entry name" value="Thioredoxin-like_sf"/>
</dbReference>
<dbReference type="SUPFAM" id="SSF52833">
    <property type="entry name" value="Thioredoxin-like"/>
    <property type="match status" value="1"/>
</dbReference>
<dbReference type="PANTHER" id="PTHR43900">
    <property type="entry name" value="GLUTATHIONE S-TRANSFERASE RHO"/>
    <property type="match status" value="1"/>
</dbReference>
<dbReference type="PANTHER" id="PTHR43900:SF3">
    <property type="entry name" value="GLUTATHIONE S-TRANSFERASE RHO"/>
    <property type="match status" value="1"/>
</dbReference>
<comment type="similarity">
    <text evidence="4">Belongs to the GST superfamily.</text>
</comment>
<dbReference type="SUPFAM" id="SSF47616">
    <property type="entry name" value="GST C-terminal domain-like"/>
    <property type="match status" value="1"/>
</dbReference>
<evidence type="ECO:0000256" key="1">
    <source>
        <dbReference type="ARBA" id="ARBA00012452"/>
    </source>
</evidence>
<evidence type="ECO:0000256" key="2">
    <source>
        <dbReference type="ARBA" id="ARBA00022679"/>
    </source>
</evidence>
<name>A0ABR4I4U5_9EURO</name>
<dbReference type="Proteomes" id="UP001610335">
    <property type="component" value="Unassembled WGS sequence"/>
</dbReference>
<evidence type="ECO:0000259" key="6">
    <source>
        <dbReference type="PROSITE" id="PS50405"/>
    </source>
</evidence>
<evidence type="ECO:0000256" key="4">
    <source>
        <dbReference type="RuleBase" id="RU003494"/>
    </source>
</evidence>
<dbReference type="Pfam" id="PF02798">
    <property type="entry name" value="GST_N"/>
    <property type="match status" value="1"/>
</dbReference>
<feature type="domain" description="GST N-terminal" evidence="5">
    <location>
        <begin position="1"/>
        <end position="60"/>
    </location>
</feature>
<evidence type="ECO:0000313" key="8">
    <source>
        <dbReference type="Proteomes" id="UP001610335"/>
    </source>
</evidence>
<dbReference type="EC" id="2.5.1.18" evidence="1"/>
<evidence type="ECO:0000313" key="7">
    <source>
        <dbReference type="EMBL" id="KAL2822788.1"/>
    </source>
</evidence>
<dbReference type="InterPro" id="IPR040079">
    <property type="entry name" value="Glutathione_S-Trfase"/>
</dbReference>
<dbReference type="InterPro" id="IPR004046">
    <property type="entry name" value="GST_C"/>
</dbReference>
<comment type="catalytic activity">
    <reaction evidence="3">
        <text>RX + glutathione = an S-substituted glutathione + a halide anion + H(+)</text>
        <dbReference type="Rhea" id="RHEA:16437"/>
        <dbReference type="ChEBI" id="CHEBI:15378"/>
        <dbReference type="ChEBI" id="CHEBI:16042"/>
        <dbReference type="ChEBI" id="CHEBI:17792"/>
        <dbReference type="ChEBI" id="CHEBI:57925"/>
        <dbReference type="ChEBI" id="CHEBI:90779"/>
        <dbReference type="EC" id="2.5.1.18"/>
    </reaction>
</comment>
<keyword evidence="8" id="KW-1185">Reference proteome</keyword>
<dbReference type="Gene3D" id="3.40.30.10">
    <property type="entry name" value="Glutaredoxin"/>
    <property type="match status" value="1"/>
</dbReference>
<dbReference type="InterPro" id="IPR010987">
    <property type="entry name" value="Glutathione-S-Trfase_C-like"/>
</dbReference>
<keyword evidence="2" id="KW-0808">Transferase</keyword>
<dbReference type="Pfam" id="PF00043">
    <property type="entry name" value="GST_C"/>
    <property type="match status" value="1"/>
</dbReference>
<gene>
    <name evidence="7" type="ORF">BDW59DRAFT_173721</name>
</gene>
<dbReference type="Gene3D" id="1.20.1050.10">
    <property type="match status" value="1"/>
</dbReference>